<dbReference type="InterPro" id="IPR004843">
    <property type="entry name" value="Calcineurin-like_PHP"/>
</dbReference>
<proteinExistence type="predicted"/>
<dbReference type="GO" id="GO:0005737">
    <property type="term" value="C:cytoplasm"/>
    <property type="evidence" value="ECO:0007669"/>
    <property type="project" value="TreeGrafter"/>
</dbReference>
<dbReference type="EMBL" id="CP031358">
    <property type="protein sequence ID" value="AXK44061.1"/>
    <property type="molecule type" value="Genomic_DNA"/>
</dbReference>
<reference evidence="2 3" key="1">
    <citation type="submission" date="2018-07" db="EMBL/GenBank/DDBJ databases">
        <title>Genome sequence of Erythrobacter strain YH-07, an antagonistic bacterium isolated from Yellow Sea.</title>
        <authorList>
            <person name="Tang T."/>
            <person name="Liu Q."/>
            <person name="Sun X."/>
        </authorList>
    </citation>
    <scope>NUCLEOTIDE SEQUENCE [LARGE SCALE GENOMIC DNA]</scope>
    <source>
        <strain evidence="2 3">YH-07</strain>
        <plasmid evidence="2 3">unnamed</plasmid>
    </source>
</reference>
<protein>
    <recommendedName>
        <fullName evidence="1">Calcineurin-like phosphoesterase domain-containing protein</fullName>
    </recommendedName>
</protein>
<name>A0A345YJF9_9SPHN</name>
<dbReference type="CDD" id="cd07423">
    <property type="entry name" value="MPP_Prp_like"/>
    <property type="match status" value="1"/>
</dbReference>
<dbReference type="RefSeq" id="WP_115418374.1">
    <property type="nucleotide sequence ID" value="NZ_CP031358.1"/>
</dbReference>
<dbReference type="InterPro" id="IPR029052">
    <property type="entry name" value="Metallo-depent_PP-like"/>
</dbReference>
<dbReference type="PANTHER" id="PTHR42850:SF7">
    <property type="entry name" value="BIS(5'-NUCLEOSYL)-TETRAPHOSPHATASE PRPE [ASYMMETRICAL]"/>
    <property type="match status" value="1"/>
</dbReference>
<dbReference type="InterPro" id="IPR041780">
    <property type="entry name" value="MPP_PrpE-like"/>
</dbReference>
<evidence type="ECO:0000259" key="1">
    <source>
        <dbReference type="Pfam" id="PF00149"/>
    </source>
</evidence>
<dbReference type="Gene3D" id="3.60.21.10">
    <property type="match status" value="1"/>
</dbReference>
<sequence length="381" mass="42228">MTKTLHIPDFSLVVVLAKQADHAKAMIERLVFHTHIHVTTNLPEDAKTKVLDALATKKPGALHLAHSHPKIRQSMIRSARRSGAHPVVICIGETETVEESEDFRFIYDIQPDDIASLEISRVRMPNDLRHLNGGFDIIGDIHGCGDEFGQLLVELGHARVCSPGMIELVPHPEGRRVCLVGDLTDRGPENQSVLEISRALNERFGAIIALGNHDDKLRRWLRGGDVKIGPGLQKTVDELQHMADGDRHSYADWLDDLRTHYILDDGALIIAHAGLKEEFHGVESNASRAFALFGERTGENDETGRPVAVDWAAEYSGEPLVVHGHVVTREPRRLNNVLAIDTGCVFGGKLTAYRYPENTFISVDAKKAYYEGVFPDMEDAA</sequence>
<geneLocation type="plasmid" evidence="2 3">
    <name>unnamed</name>
</geneLocation>
<dbReference type="AlphaFoldDB" id="A0A345YJF9"/>
<accession>A0A345YJF9</accession>
<keyword evidence="2" id="KW-0614">Plasmid</keyword>
<evidence type="ECO:0000313" key="2">
    <source>
        <dbReference type="EMBL" id="AXK44061.1"/>
    </source>
</evidence>
<organism evidence="2 3">
    <name type="scientific">Erythrobacter aureus</name>
    <dbReference type="NCBI Taxonomy" id="2182384"/>
    <lineage>
        <taxon>Bacteria</taxon>
        <taxon>Pseudomonadati</taxon>
        <taxon>Pseudomonadota</taxon>
        <taxon>Alphaproteobacteria</taxon>
        <taxon>Sphingomonadales</taxon>
        <taxon>Erythrobacteraceae</taxon>
        <taxon>Erythrobacter/Porphyrobacter group</taxon>
        <taxon>Erythrobacter</taxon>
    </lineage>
</organism>
<dbReference type="InterPro" id="IPR050126">
    <property type="entry name" value="Ap4A_hydrolase"/>
</dbReference>
<dbReference type="Proteomes" id="UP000254508">
    <property type="component" value="Plasmid unnamed"/>
</dbReference>
<dbReference type="GO" id="GO:0016791">
    <property type="term" value="F:phosphatase activity"/>
    <property type="evidence" value="ECO:0007669"/>
    <property type="project" value="TreeGrafter"/>
</dbReference>
<dbReference type="PANTHER" id="PTHR42850">
    <property type="entry name" value="METALLOPHOSPHOESTERASE"/>
    <property type="match status" value="1"/>
</dbReference>
<keyword evidence="3" id="KW-1185">Reference proteome</keyword>
<dbReference type="OrthoDB" id="9807890at2"/>
<gene>
    <name evidence="2" type="ORF">DVR09_16545</name>
</gene>
<evidence type="ECO:0000313" key="3">
    <source>
        <dbReference type="Proteomes" id="UP000254508"/>
    </source>
</evidence>
<feature type="domain" description="Calcineurin-like phosphoesterase" evidence="1">
    <location>
        <begin position="136"/>
        <end position="327"/>
    </location>
</feature>
<dbReference type="KEGG" id="err:DVR09_16545"/>
<dbReference type="Pfam" id="PF00149">
    <property type="entry name" value="Metallophos"/>
    <property type="match status" value="1"/>
</dbReference>
<dbReference type="SUPFAM" id="SSF56300">
    <property type="entry name" value="Metallo-dependent phosphatases"/>
    <property type="match status" value="1"/>
</dbReference>